<feature type="compositionally biased region" description="Basic and acidic residues" evidence="1">
    <location>
        <begin position="9"/>
        <end position="18"/>
    </location>
</feature>
<dbReference type="EMBL" id="JAINUG010000142">
    <property type="protein sequence ID" value="KAJ8392891.1"/>
    <property type="molecule type" value="Genomic_DNA"/>
</dbReference>
<proteinExistence type="predicted"/>
<reference evidence="2" key="1">
    <citation type="journal article" date="2023" name="Science">
        <title>Genome structures resolve the early diversification of teleost fishes.</title>
        <authorList>
            <person name="Parey E."/>
            <person name="Louis A."/>
            <person name="Montfort J."/>
            <person name="Bouchez O."/>
            <person name="Roques C."/>
            <person name="Iampietro C."/>
            <person name="Lluch J."/>
            <person name="Castinel A."/>
            <person name="Donnadieu C."/>
            <person name="Desvignes T."/>
            <person name="Floi Bucao C."/>
            <person name="Jouanno E."/>
            <person name="Wen M."/>
            <person name="Mejri S."/>
            <person name="Dirks R."/>
            <person name="Jansen H."/>
            <person name="Henkel C."/>
            <person name="Chen W.J."/>
            <person name="Zahm M."/>
            <person name="Cabau C."/>
            <person name="Klopp C."/>
            <person name="Thompson A.W."/>
            <person name="Robinson-Rechavi M."/>
            <person name="Braasch I."/>
            <person name="Lecointre G."/>
            <person name="Bobe J."/>
            <person name="Postlethwait J.H."/>
            <person name="Berthelot C."/>
            <person name="Roest Crollius H."/>
            <person name="Guiguen Y."/>
        </authorList>
    </citation>
    <scope>NUCLEOTIDE SEQUENCE</scope>
    <source>
        <strain evidence="2">NC1722</strain>
    </source>
</reference>
<comment type="caution">
    <text evidence="2">The sequence shown here is derived from an EMBL/GenBank/DDBJ whole genome shotgun (WGS) entry which is preliminary data.</text>
</comment>
<keyword evidence="3" id="KW-1185">Reference proteome</keyword>
<protein>
    <submittedName>
        <fullName evidence="2">Uncharacterized protein</fullName>
    </submittedName>
</protein>
<sequence>MLFGRGGGRSKEEQERDNSYTNGNHRSISLSYFHSWRRKSTNTVTLMVEQTSKRERDRGIEKGRGDGGYWPDNLSVVWNSLDVTGQPGTRETYGSVWWLS</sequence>
<name>A0AAD7WD98_9TELE</name>
<gene>
    <name evidence="2" type="ORF">AAFF_G00070950</name>
</gene>
<evidence type="ECO:0000313" key="2">
    <source>
        <dbReference type="EMBL" id="KAJ8392891.1"/>
    </source>
</evidence>
<evidence type="ECO:0000256" key="1">
    <source>
        <dbReference type="SAM" id="MobiDB-lite"/>
    </source>
</evidence>
<dbReference type="AlphaFoldDB" id="A0AAD7WD98"/>
<accession>A0AAD7WD98</accession>
<evidence type="ECO:0000313" key="3">
    <source>
        <dbReference type="Proteomes" id="UP001221898"/>
    </source>
</evidence>
<organism evidence="2 3">
    <name type="scientific">Aldrovandia affinis</name>
    <dbReference type="NCBI Taxonomy" id="143900"/>
    <lineage>
        <taxon>Eukaryota</taxon>
        <taxon>Metazoa</taxon>
        <taxon>Chordata</taxon>
        <taxon>Craniata</taxon>
        <taxon>Vertebrata</taxon>
        <taxon>Euteleostomi</taxon>
        <taxon>Actinopterygii</taxon>
        <taxon>Neopterygii</taxon>
        <taxon>Teleostei</taxon>
        <taxon>Notacanthiformes</taxon>
        <taxon>Halosauridae</taxon>
        <taxon>Aldrovandia</taxon>
    </lineage>
</organism>
<feature type="region of interest" description="Disordered" evidence="1">
    <location>
        <begin position="1"/>
        <end position="26"/>
    </location>
</feature>
<dbReference type="Proteomes" id="UP001221898">
    <property type="component" value="Unassembled WGS sequence"/>
</dbReference>